<evidence type="ECO:0000313" key="2">
    <source>
        <dbReference type="Proteomes" id="UP000823388"/>
    </source>
</evidence>
<gene>
    <name evidence="1" type="ORF">PVAP13_7NG065000</name>
</gene>
<sequence length="91" mass="10164">MESMRTESADDGQAPMPSAQVVSKVLSENTSNNTFLKNTGVPVKSKKSETLAEKVATDLHEQVDVVKKKSEDQDQVLLQTQKELEEFKKQQ</sequence>
<reference evidence="1" key="1">
    <citation type="submission" date="2020-05" db="EMBL/GenBank/DDBJ databases">
        <title>WGS assembly of Panicum virgatum.</title>
        <authorList>
            <person name="Lovell J.T."/>
            <person name="Jenkins J."/>
            <person name="Shu S."/>
            <person name="Juenger T.E."/>
            <person name="Schmutz J."/>
        </authorList>
    </citation>
    <scope>NUCLEOTIDE SEQUENCE</scope>
    <source>
        <strain evidence="1">AP13</strain>
    </source>
</reference>
<protein>
    <submittedName>
        <fullName evidence="1">Uncharacterized protein</fullName>
    </submittedName>
</protein>
<organism evidence="1 2">
    <name type="scientific">Panicum virgatum</name>
    <name type="common">Blackwell switchgrass</name>
    <dbReference type="NCBI Taxonomy" id="38727"/>
    <lineage>
        <taxon>Eukaryota</taxon>
        <taxon>Viridiplantae</taxon>
        <taxon>Streptophyta</taxon>
        <taxon>Embryophyta</taxon>
        <taxon>Tracheophyta</taxon>
        <taxon>Spermatophyta</taxon>
        <taxon>Magnoliopsida</taxon>
        <taxon>Liliopsida</taxon>
        <taxon>Poales</taxon>
        <taxon>Poaceae</taxon>
        <taxon>PACMAD clade</taxon>
        <taxon>Panicoideae</taxon>
        <taxon>Panicodae</taxon>
        <taxon>Paniceae</taxon>
        <taxon>Panicinae</taxon>
        <taxon>Panicum</taxon>
        <taxon>Panicum sect. Hiantes</taxon>
    </lineage>
</organism>
<dbReference type="AlphaFoldDB" id="A0A8T0PXY9"/>
<comment type="caution">
    <text evidence="1">The sequence shown here is derived from an EMBL/GenBank/DDBJ whole genome shotgun (WGS) entry which is preliminary data.</text>
</comment>
<keyword evidence="2" id="KW-1185">Reference proteome</keyword>
<dbReference type="EMBL" id="CM029050">
    <property type="protein sequence ID" value="KAG2565252.1"/>
    <property type="molecule type" value="Genomic_DNA"/>
</dbReference>
<accession>A0A8T0PXY9</accession>
<proteinExistence type="predicted"/>
<dbReference type="Proteomes" id="UP000823388">
    <property type="component" value="Chromosome 7N"/>
</dbReference>
<name>A0A8T0PXY9_PANVG</name>
<evidence type="ECO:0000313" key="1">
    <source>
        <dbReference type="EMBL" id="KAG2565252.1"/>
    </source>
</evidence>